<dbReference type="SUPFAM" id="SSF56112">
    <property type="entry name" value="Protein kinase-like (PK-like)"/>
    <property type="match status" value="1"/>
</dbReference>
<dbReference type="InterPro" id="IPR011009">
    <property type="entry name" value="Kinase-like_dom_sf"/>
</dbReference>
<dbReference type="PANTHER" id="PTHR21310">
    <property type="entry name" value="AMINOGLYCOSIDE PHOSPHOTRANSFERASE-RELATED-RELATED"/>
    <property type="match status" value="1"/>
</dbReference>
<dbReference type="STRING" id="73230.A0A2B7ZGB1"/>
<sequence>MPPSTSGWNTCLSFFLGAGTALFITSLPIIYYSTGSQYRKRQQNRTLPPHVKLPYFAPDIPCSLPTPAEIQEAPLLIGQNGYRVVKVGLNMLFAQQATKVKVPRVYALYNEPESSTNYVVMEYIKGDTLNTQWAYLTHGEKSEIATTLRQYFDELRGISSPGDFGSIGKRHLLHGIFWTSQPTPSINGPFNSEAALNEVLALKYLAPADTRTTYKADFYRRSLSRVFRGHDPTFSHADFQRKNIIVGRLPSDANANTNQYEYPGYWEYSVAMCASRWDDDWDEWVAKILQSFDAEFPWLRMVYLELWS</sequence>
<keyword evidence="1" id="KW-1133">Transmembrane helix</keyword>
<keyword evidence="1" id="KW-0472">Membrane</keyword>
<comment type="caution">
    <text evidence="2">The sequence shown here is derived from an EMBL/GenBank/DDBJ whole genome shotgun (WGS) entry which is preliminary data.</text>
</comment>
<dbReference type="EMBL" id="PDND01000112">
    <property type="protein sequence ID" value="PGH31847.1"/>
    <property type="molecule type" value="Genomic_DNA"/>
</dbReference>
<evidence type="ECO:0000256" key="1">
    <source>
        <dbReference type="SAM" id="Phobius"/>
    </source>
</evidence>
<dbReference type="InterPro" id="IPR051678">
    <property type="entry name" value="AGP_Transferase"/>
</dbReference>
<proteinExistence type="predicted"/>
<evidence type="ECO:0008006" key="4">
    <source>
        <dbReference type="Google" id="ProtNLM"/>
    </source>
</evidence>
<protein>
    <recommendedName>
        <fullName evidence="4">Aminoglycoside phosphotransferase domain-containing protein</fullName>
    </recommendedName>
</protein>
<dbReference type="PANTHER" id="PTHR21310:SF48">
    <property type="entry name" value="AMINOGLYCOSIDE PHOSPHOTRANSFERASE DOMAIN-CONTAINING PROTEIN"/>
    <property type="match status" value="1"/>
</dbReference>
<name>A0A2B7ZGB1_9EURO</name>
<gene>
    <name evidence="2" type="ORF">GX50_05345</name>
</gene>
<keyword evidence="3" id="KW-1185">Reference proteome</keyword>
<dbReference type="VEuPathDB" id="FungiDB:EMCG_01489"/>
<accession>A0A2B7ZGB1</accession>
<dbReference type="Proteomes" id="UP000226031">
    <property type="component" value="Unassembled WGS sequence"/>
</dbReference>
<organism evidence="2 3">
    <name type="scientific">[Emmonsia] crescens</name>
    <dbReference type="NCBI Taxonomy" id="73230"/>
    <lineage>
        <taxon>Eukaryota</taxon>
        <taxon>Fungi</taxon>
        <taxon>Dikarya</taxon>
        <taxon>Ascomycota</taxon>
        <taxon>Pezizomycotina</taxon>
        <taxon>Eurotiomycetes</taxon>
        <taxon>Eurotiomycetidae</taxon>
        <taxon>Onygenales</taxon>
        <taxon>Ajellomycetaceae</taxon>
        <taxon>Emergomyces</taxon>
    </lineage>
</organism>
<evidence type="ECO:0000313" key="2">
    <source>
        <dbReference type="EMBL" id="PGH31847.1"/>
    </source>
</evidence>
<reference evidence="2 3" key="1">
    <citation type="submission" date="2017-10" db="EMBL/GenBank/DDBJ databases">
        <title>Comparative genomics in systemic dimorphic fungi from Ajellomycetaceae.</title>
        <authorList>
            <person name="Munoz J.F."/>
            <person name="Mcewen J.G."/>
            <person name="Clay O.K."/>
            <person name="Cuomo C.A."/>
        </authorList>
    </citation>
    <scope>NUCLEOTIDE SEQUENCE [LARGE SCALE GENOMIC DNA]</scope>
    <source>
        <strain evidence="2 3">UAMH4076</strain>
    </source>
</reference>
<evidence type="ECO:0000313" key="3">
    <source>
        <dbReference type="Proteomes" id="UP000226031"/>
    </source>
</evidence>
<dbReference type="AlphaFoldDB" id="A0A2B7ZGB1"/>
<keyword evidence="1" id="KW-0812">Transmembrane</keyword>
<feature type="transmembrane region" description="Helical" evidence="1">
    <location>
        <begin position="12"/>
        <end position="32"/>
    </location>
</feature>